<evidence type="ECO:0000256" key="2">
    <source>
        <dbReference type="ARBA" id="ARBA00005466"/>
    </source>
</evidence>
<feature type="chain" id="PRO_5003435999" description="FAD-binding PCMH-type domain-containing protein" evidence="7">
    <location>
        <begin position="20"/>
        <end position="568"/>
    </location>
</feature>
<evidence type="ECO:0000256" key="1">
    <source>
        <dbReference type="ARBA" id="ARBA00001974"/>
    </source>
</evidence>
<dbReference type="eggNOG" id="ENOG502S43K">
    <property type="taxonomic scope" value="Eukaryota"/>
</dbReference>
<comment type="cofactor">
    <cofactor evidence="1">
        <name>FAD</name>
        <dbReference type="ChEBI" id="CHEBI:57692"/>
    </cofactor>
</comment>
<evidence type="ECO:0000256" key="3">
    <source>
        <dbReference type="ARBA" id="ARBA00022630"/>
    </source>
</evidence>
<dbReference type="HOGENOM" id="CLU_018354_4_4_1"/>
<keyword evidence="10" id="KW-1185">Reference proteome</keyword>
<keyword evidence="5" id="KW-0560">Oxidoreductase</keyword>
<dbReference type="GeneID" id="11505560"/>
<dbReference type="InterPro" id="IPR006094">
    <property type="entry name" value="Oxid_FAD_bind_N"/>
</dbReference>
<dbReference type="Proteomes" id="UP000007322">
    <property type="component" value="Chromosome 1"/>
</dbReference>
<dbReference type="RefSeq" id="XP_003660023.1">
    <property type="nucleotide sequence ID" value="XM_003659975.1"/>
</dbReference>
<dbReference type="GO" id="GO:0071949">
    <property type="term" value="F:FAD binding"/>
    <property type="evidence" value="ECO:0007669"/>
    <property type="project" value="InterPro"/>
</dbReference>
<evidence type="ECO:0000313" key="9">
    <source>
        <dbReference type="EMBL" id="AEO54778.1"/>
    </source>
</evidence>
<evidence type="ECO:0000259" key="8">
    <source>
        <dbReference type="PROSITE" id="PS51387"/>
    </source>
</evidence>
<dbReference type="Pfam" id="PF01565">
    <property type="entry name" value="FAD_binding_4"/>
    <property type="match status" value="1"/>
</dbReference>
<accession>G2Q6Z8</accession>
<feature type="domain" description="FAD-binding PCMH-type" evidence="8">
    <location>
        <begin position="128"/>
        <end position="310"/>
    </location>
</feature>
<gene>
    <name evidence="9" type="ORF">MYCTH_2297782</name>
</gene>
<evidence type="ECO:0000313" key="10">
    <source>
        <dbReference type="Proteomes" id="UP000007322"/>
    </source>
</evidence>
<dbReference type="OMA" id="WCFPCVG"/>
<reference evidence="9 10" key="1">
    <citation type="journal article" date="2011" name="Nat. Biotechnol.">
        <title>Comparative genomic analysis of the thermophilic biomass-degrading fungi Myceliophthora thermophila and Thielavia terrestris.</title>
        <authorList>
            <person name="Berka R.M."/>
            <person name="Grigoriev I.V."/>
            <person name="Otillar R."/>
            <person name="Salamov A."/>
            <person name="Grimwood J."/>
            <person name="Reid I."/>
            <person name="Ishmael N."/>
            <person name="John T."/>
            <person name="Darmond C."/>
            <person name="Moisan M.-C."/>
            <person name="Henrissat B."/>
            <person name="Coutinho P.M."/>
            <person name="Lombard V."/>
            <person name="Natvig D.O."/>
            <person name="Lindquist E."/>
            <person name="Schmutz J."/>
            <person name="Lucas S."/>
            <person name="Harris P."/>
            <person name="Powlowski J."/>
            <person name="Bellemare A."/>
            <person name="Taylor D."/>
            <person name="Butler G."/>
            <person name="de Vries R.P."/>
            <person name="Allijn I.E."/>
            <person name="van den Brink J."/>
            <person name="Ushinsky S."/>
            <person name="Storms R."/>
            <person name="Powell A.J."/>
            <person name="Paulsen I.T."/>
            <person name="Elbourne L.D.H."/>
            <person name="Baker S.E."/>
            <person name="Magnuson J."/>
            <person name="LaBoissiere S."/>
            <person name="Clutterbuck A.J."/>
            <person name="Martinez D."/>
            <person name="Wogulis M."/>
            <person name="de Leon A.L."/>
            <person name="Rey M.W."/>
            <person name="Tsang A."/>
        </authorList>
    </citation>
    <scope>NUCLEOTIDE SEQUENCE [LARGE SCALE GENOMIC DNA]</scope>
    <source>
        <strain evidence="10">ATCC 42464 / BCRC 31852 / DSM 1799</strain>
    </source>
</reference>
<comment type="similarity">
    <text evidence="2">Belongs to the oxygen-dependent FAD-linked oxidoreductase family.</text>
</comment>
<evidence type="ECO:0000256" key="7">
    <source>
        <dbReference type="SAM" id="SignalP"/>
    </source>
</evidence>
<protein>
    <recommendedName>
        <fullName evidence="8">FAD-binding PCMH-type domain-containing protein</fullName>
    </recommendedName>
</protein>
<sequence>MSPPRGLVSALQLLSSVLAVAAGLTPSLRSDIEHSSHPRCKAVPGSPGWPSTREWNRLNESIAGRLLRPTPPGAVCHSGQGDGESPECAAVREQWSTYEFHQADPVSVDWNNWANDTCLPFPGAPCSGQGYPVFVINATEARHVQLGVQFAKKHNIRLVVKSTGHDYVGRSVAPNSLSIWTHYMRDIKTHKSFRPKRCKATIDSTAVTVGAGTQMWDLYNALDLLNQTVVGGGSKTVSVGGYVTGAGHGLLSPTYGLAADQVLEMELVTPNGDIVTANECQNEDLFWAMRGGGGSTFGVLTSVTMKTFATPRIEAATVMLMTTDVAQPRPIFDMVAYVLSQFPSLADRGLSGYSYVIRETPNPLDNGTTSVGGIVFAGVVQNSSPEGMRKLWDPVLARVNATWPGRFVHIYEPSSYPTFLSWFSEHFDSDEAGHDVILGSRLLDRAALTANLTALSAAYDRFTAGATSTAYLVSGRGVHHARPRGPRGNAVLPAWRSAYVHATLGEGFPPLNATAAAAAKERVRERVAALRELAPRMGAYVNEVRPPQPPPLPTPHFLLAPSSIVCLH</sequence>
<dbReference type="VEuPathDB" id="FungiDB:MYCTH_2297782"/>
<name>G2Q6Z8_THET4</name>
<dbReference type="GO" id="GO:0016491">
    <property type="term" value="F:oxidoreductase activity"/>
    <property type="evidence" value="ECO:0007669"/>
    <property type="project" value="UniProtKB-KW"/>
</dbReference>
<dbReference type="InterPro" id="IPR016166">
    <property type="entry name" value="FAD-bd_PCMH"/>
</dbReference>
<dbReference type="InterPro" id="IPR036318">
    <property type="entry name" value="FAD-bd_PCMH-like_sf"/>
</dbReference>
<dbReference type="Gene3D" id="3.30.465.10">
    <property type="match status" value="1"/>
</dbReference>
<dbReference type="EMBL" id="CP003002">
    <property type="protein sequence ID" value="AEO54778.1"/>
    <property type="molecule type" value="Genomic_DNA"/>
</dbReference>
<dbReference type="AlphaFoldDB" id="G2Q6Z8"/>
<dbReference type="PROSITE" id="PS51387">
    <property type="entry name" value="FAD_PCMH"/>
    <property type="match status" value="1"/>
</dbReference>
<dbReference type="PANTHER" id="PTHR42973">
    <property type="entry name" value="BINDING OXIDOREDUCTASE, PUTATIVE (AFU_ORTHOLOGUE AFUA_1G17690)-RELATED"/>
    <property type="match status" value="1"/>
</dbReference>
<keyword evidence="4" id="KW-0274">FAD</keyword>
<evidence type="ECO:0000256" key="6">
    <source>
        <dbReference type="SAM" id="MobiDB-lite"/>
    </source>
</evidence>
<feature type="signal peptide" evidence="7">
    <location>
        <begin position="1"/>
        <end position="19"/>
    </location>
</feature>
<dbReference type="InParanoid" id="G2Q6Z8"/>
<feature type="region of interest" description="Disordered" evidence="6">
    <location>
        <begin position="31"/>
        <end position="54"/>
    </location>
</feature>
<evidence type="ECO:0000256" key="4">
    <source>
        <dbReference type="ARBA" id="ARBA00022827"/>
    </source>
</evidence>
<dbReference type="KEGG" id="mtm:MYCTH_2297782"/>
<dbReference type="InterPro" id="IPR016169">
    <property type="entry name" value="FAD-bd_PCMH_sub2"/>
</dbReference>
<organism evidence="9 10">
    <name type="scientific">Thermothelomyces thermophilus (strain ATCC 42464 / BCRC 31852 / DSM 1799)</name>
    <name type="common">Sporotrichum thermophile</name>
    <dbReference type="NCBI Taxonomy" id="573729"/>
    <lineage>
        <taxon>Eukaryota</taxon>
        <taxon>Fungi</taxon>
        <taxon>Dikarya</taxon>
        <taxon>Ascomycota</taxon>
        <taxon>Pezizomycotina</taxon>
        <taxon>Sordariomycetes</taxon>
        <taxon>Sordariomycetidae</taxon>
        <taxon>Sordariales</taxon>
        <taxon>Chaetomiaceae</taxon>
        <taxon>Thermothelomyces</taxon>
    </lineage>
</organism>
<dbReference type="OrthoDB" id="9983560at2759"/>
<keyword evidence="3" id="KW-0285">Flavoprotein</keyword>
<proteinExistence type="inferred from homology"/>
<keyword evidence="7" id="KW-0732">Signal</keyword>
<dbReference type="SUPFAM" id="SSF56176">
    <property type="entry name" value="FAD-binding/transporter-associated domain-like"/>
    <property type="match status" value="1"/>
</dbReference>
<dbReference type="PANTHER" id="PTHR42973:SF39">
    <property type="entry name" value="FAD-BINDING PCMH-TYPE DOMAIN-CONTAINING PROTEIN"/>
    <property type="match status" value="1"/>
</dbReference>
<evidence type="ECO:0000256" key="5">
    <source>
        <dbReference type="ARBA" id="ARBA00023002"/>
    </source>
</evidence>
<dbReference type="InterPro" id="IPR050416">
    <property type="entry name" value="FAD-linked_Oxidoreductase"/>
</dbReference>